<evidence type="ECO:0000313" key="4">
    <source>
        <dbReference type="Proteomes" id="UP001152604"/>
    </source>
</evidence>
<evidence type="ECO:0000256" key="1">
    <source>
        <dbReference type="SAM" id="MobiDB-lite"/>
    </source>
</evidence>
<dbReference type="Pfam" id="PF13392">
    <property type="entry name" value="HNH_3"/>
    <property type="match status" value="1"/>
</dbReference>
<dbReference type="SUPFAM" id="SSF51294">
    <property type="entry name" value="Hedgehog/intein (Hint) domain"/>
    <property type="match status" value="1"/>
</dbReference>
<sequence>MTSDLRGVASSTKLNLRRGERNHGREISIDEAYAKMRGGQAYGGAQWEKGLDCFIPAYLGDRVGYHRLTTIEHCGISETLILVAENGHSIRATAEQQFKVPVDEGEGDGIFRPLRELRSGDRIFVRSEEKASGGRKPNRPRKVIHSVPHHPYASRQVVAGKDYKRTANARLVLEAQLNGISLDDFIEILRRDPARAANLRYLDPGLEVHHKDENPLNDSPENLIAITSDDHYQIHAKEKQKHFGDVLLKECRVRSITPYKRETVFNISLDDPYRAYIAHCFILADKDG</sequence>
<dbReference type="Gene3D" id="2.170.16.10">
    <property type="entry name" value="Hedgehog/Intein (Hint) domain"/>
    <property type="match status" value="1"/>
</dbReference>
<comment type="caution">
    <text evidence="3">The sequence shown here is derived from an EMBL/GenBank/DDBJ whole genome shotgun (WGS) entry which is preliminary data.</text>
</comment>
<evidence type="ECO:0000313" key="3">
    <source>
        <dbReference type="EMBL" id="CAH2398458.1"/>
    </source>
</evidence>
<evidence type="ECO:0000259" key="2">
    <source>
        <dbReference type="Pfam" id="PF13392"/>
    </source>
</evidence>
<name>A0ABN8JLA1_9HYPH</name>
<feature type="compositionally biased region" description="Polar residues" evidence="1">
    <location>
        <begin position="1"/>
        <end position="14"/>
    </location>
</feature>
<gene>
    <name evidence="3" type="ORF">MES4922_20115</name>
</gene>
<proteinExistence type="predicted"/>
<protein>
    <recommendedName>
        <fullName evidence="2">HNH nuclease domain-containing protein</fullName>
    </recommendedName>
</protein>
<reference evidence="3" key="1">
    <citation type="submission" date="2022-03" db="EMBL/GenBank/DDBJ databases">
        <authorList>
            <person name="Brunel B."/>
        </authorList>
    </citation>
    <scope>NUCLEOTIDE SEQUENCE</scope>
    <source>
        <strain evidence="3">STM4922sample</strain>
    </source>
</reference>
<dbReference type="RefSeq" id="WP_254024630.1">
    <property type="nucleotide sequence ID" value="NZ_CAKXZS010000012.1"/>
</dbReference>
<feature type="region of interest" description="Disordered" evidence="1">
    <location>
        <begin position="1"/>
        <end position="21"/>
    </location>
</feature>
<accession>A0ABN8JLA1</accession>
<keyword evidence="4" id="KW-1185">Reference proteome</keyword>
<dbReference type="InterPro" id="IPR036844">
    <property type="entry name" value="Hint_dom_sf"/>
</dbReference>
<organism evidence="3 4">
    <name type="scientific">Mesorhizobium ventifaucium</name>
    <dbReference type="NCBI Taxonomy" id="666020"/>
    <lineage>
        <taxon>Bacteria</taxon>
        <taxon>Pseudomonadati</taxon>
        <taxon>Pseudomonadota</taxon>
        <taxon>Alphaproteobacteria</taxon>
        <taxon>Hyphomicrobiales</taxon>
        <taxon>Phyllobacteriaceae</taxon>
        <taxon>Mesorhizobium</taxon>
    </lineage>
</organism>
<dbReference type="CDD" id="cd00085">
    <property type="entry name" value="HNHc"/>
    <property type="match status" value="1"/>
</dbReference>
<dbReference type="EMBL" id="CAKXZS010000012">
    <property type="protein sequence ID" value="CAH2398458.1"/>
    <property type="molecule type" value="Genomic_DNA"/>
</dbReference>
<dbReference type="Proteomes" id="UP001152604">
    <property type="component" value="Unassembled WGS sequence"/>
</dbReference>
<feature type="domain" description="HNH nuclease" evidence="2">
    <location>
        <begin position="202"/>
        <end position="231"/>
    </location>
</feature>
<dbReference type="InterPro" id="IPR003615">
    <property type="entry name" value="HNH_nuc"/>
</dbReference>